<feature type="transmembrane region" description="Helical" evidence="6">
    <location>
        <begin position="371"/>
        <end position="390"/>
    </location>
</feature>
<keyword evidence="8" id="KW-1185">Reference proteome</keyword>
<evidence type="ECO:0000256" key="1">
    <source>
        <dbReference type="ARBA" id="ARBA00004651"/>
    </source>
</evidence>
<dbReference type="GO" id="GO:0009246">
    <property type="term" value="P:enterobacterial common antigen biosynthetic process"/>
    <property type="evidence" value="ECO:0007669"/>
    <property type="project" value="InterPro"/>
</dbReference>
<reference evidence="7 8" key="1">
    <citation type="submission" date="2019-08" db="EMBL/GenBank/DDBJ databases">
        <title>Genome of Aequorivita lipolytica Y10-2 (type strain).</title>
        <authorList>
            <person name="Bowman J.P."/>
        </authorList>
    </citation>
    <scope>NUCLEOTIDE SEQUENCE [LARGE SCALE GENOMIC DNA]</scope>
    <source>
        <strain evidence="7 8">Y10-2</strain>
    </source>
</reference>
<keyword evidence="5 6" id="KW-0472">Membrane</keyword>
<feature type="transmembrane region" description="Helical" evidence="6">
    <location>
        <begin position="57"/>
        <end position="76"/>
    </location>
</feature>
<comment type="caution">
    <text evidence="7">The sequence shown here is derived from an EMBL/GenBank/DDBJ whole genome shotgun (WGS) entry which is preliminary data.</text>
</comment>
<keyword evidence="4 6" id="KW-1133">Transmembrane helix</keyword>
<dbReference type="CDD" id="cd13125">
    <property type="entry name" value="MATE_like_10"/>
    <property type="match status" value="1"/>
</dbReference>
<dbReference type="PANTHER" id="PTHR30250:SF30">
    <property type="entry name" value="LIPID III FLIPPASE"/>
    <property type="match status" value="1"/>
</dbReference>
<organism evidence="7 8">
    <name type="scientific">Aequorivita lipolytica</name>
    <dbReference type="NCBI Taxonomy" id="153267"/>
    <lineage>
        <taxon>Bacteria</taxon>
        <taxon>Pseudomonadati</taxon>
        <taxon>Bacteroidota</taxon>
        <taxon>Flavobacteriia</taxon>
        <taxon>Flavobacteriales</taxon>
        <taxon>Flavobacteriaceae</taxon>
        <taxon>Aequorivita</taxon>
    </lineage>
</organism>
<name>A0A5C6YQ55_9FLAO</name>
<dbReference type="InterPro" id="IPR044550">
    <property type="entry name" value="WzxE"/>
</dbReference>
<dbReference type="EMBL" id="VORU01000007">
    <property type="protein sequence ID" value="TXD69004.1"/>
    <property type="molecule type" value="Genomic_DNA"/>
</dbReference>
<feature type="transmembrane region" description="Helical" evidence="6">
    <location>
        <begin position="305"/>
        <end position="324"/>
    </location>
</feature>
<dbReference type="Proteomes" id="UP000321945">
    <property type="component" value="Unassembled WGS sequence"/>
</dbReference>
<protein>
    <submittedName>
        <fullName evidence="7">O-antigen translocase</fullName>
    </submittedName>
</protein>
<accession>A0A5C6YQ55</accession>
<dbReference type="Pfam" id="PF01943">
    <property type="entry name" value="Polysacc_synt"/>
    <property type="match status" value="1"/>
</dbReference>
<evidence type="ECO:0000256" key="4">
    <source>
        <dbReference type="ARBA" id="ARBA00022989"/>
    </source>
</evidence>
<dbReference type="InterPro" id="IPR002797">
    <property type="entry name" value="Polysacc_synth"/>
</dbReference>
<dbReference type="AlphaFoldDB" id="A0A5C6YQ55"/>
<dbReference type="PANTHER" id="PTHR30250">
    <property type="entry name" value="PST FAMILY PREDICTED COLANIC ACID TRANSPORTER"/>
    <property type="match status" value="1"/>
</dbReference>
<gene>
    <name evidence="7" type="ORF">ESV24_09645</name>
</gene>
<proteinExistence type="predicted"/>
<evidence type="ECO:0000313" key="8">
    <source>
        <dbReference type="Proteomes" id="UP000321945"/>
    </source>
</evidence>
<feature type="transmembrane region" description="Helical" evidence="6">
    <location>
        <begin position="402"/>
        <end position="421"/>
    </location>
</feature>
<evidence type="ECO:0000313" key="7">
    <source>
        <dbReference type="EMBL" id="TXD69004.1"/>
    </source>
</evidence>
<evidence type="ECO:0000256" key="2">
    <source>
        <dbReference type="ARBA" id="ARBA00022475"/>
    </source>
</evidence>
<evidence type="ECO:0000256" key="6">
    <source>
        <dbReference type="SAM" id="Phobius"/>
    </source>
</evidence>
<evidence type="ECO:0000256" key="5">
    <source>
        <dbReference type="ARBA" id="ARBA00023136"/>
    </source>
</evidence>
<dbReference type="RefSeq" id="WP_111816346.1">
    <property type="nucleotide sequence ID" value="NZ_CBCRZQ010000008.1"/>
</dbReference>
<evidence type="ECO:0000256" key="3">
    <source>
        <dbReference type="ARBA" id="ARBA00022692"/>
    </source>
</evidence>
<keyword evidence="2" id="KW-1003">Cell membrane</keyword>
<sequence length="431" mass="49111">MKIPSFIRGNLLLKMTSLNAGVIIVRLFISALVQRLLTEYVGPVGQYKIGQLRSLSQFLMSVASLGTFNGVVKYIAEYKNDGGQLHKLFSTIFVFVIIGASTTGLLLFIFSEELSGYLFSTTEFEYLIKLTAVVVPFIAVQRVFNGVINGLSEYKKYAKIDLIGYLVSITLTVIFLFQYNLDGVLVAIAVTPVIQVGVMLFFFYKVLREYIPFKNLRLRAPIAKSLLAFTIMSFVSSILLPIVEIDIRSMLDERLSGRDAGIWTNMTFISQNYMVFSSSIFTLYVIPKFAGIYDFDKFKSELFSIYKTLLPLFAVGMVLIYLFRNLIIELIYPGQIEMASLFKWQLMGDFVRLASLVLAHQFLAKKLVLNFIFTEILSLSVFYGLAYFLVGKYEVEGVVIAHFIRCLITFCVILYLVIRYFRKQENKLKIN</sequence>
<dbReference type="GO" id="GO:0005886">
    <property type="term" value="C:plasma membrane"/>
    <property type="evidence" value="ECO:0007669"/>
    <property type="project" value="UniProtKB-SubCell"/>
</dbReference>
<dbReference type="InterPro" id="IPR050833">
    <property type="entry name" value="Poly_Biosynth_Transport"/>
</dbReference>
<comment type="subcellular location">
    <subcellularLocation>
        <location evidence="1">Cell membrane</location>
        <topology evidence="1">Multi-pass membrane protein</topology>
    </subcellularLocation>
</comment>
<feature type="transmembrane region" description="Helical" evidence="6">
    <location>
        <begin position="225"/>
        <end position="243"/>
    </location>
</feature>
<dbReference type="OrthoDB" id="9769862at2"/>
<keyword evidence="3 6" id="KW-0812">Transmembrane</keyword>
<feature type="transmembrane region" description="Helical" evidence="6">
    <location>
        <begin position="88"/>
        <end position="110"/>
    </location>
</feature>
<feature type="transmembrane region" description="Helical" evidence="6">
    <location>
        <begin position="130"/>
        <end position="148"/>
    </location>
</feature>
<feature type="transmembrane region" description="Helical" evidence="6">
    <location>
        <begin position="12"/>
        <end position="37"/>
    </location>
</feature>
<feature type="transmembrane region" description="Helical" evidence="6">
    <location>
        <begin position="160"/>
        <end position="179"/>
    </location>
</feature>
<feature type="transmembrane region" description="Helical" evidence="6">
    <location>
        <begin position="185"/>
        <end position="204"/>
    </location>
</feature>